<dbReference type="Gene3D" id="3.30.70.920">
    <property type="match status" value="2"/>
</dbReference>
<dbReference type="PANTHER" id="PTHR30154">
    <property type="entry name" value="LEUCINE-RESPONSIVE REGULATORY PROTEIN"/>
    <property type="match status" value="1"/>
</dbReference>
<keyword evidence="3" id="KW-0804">Transcription</keyword>
<dbReference type="Pfam" id="PF13404">
    <property type="entry name" value="HTH_AsnC-type"/>
    <property type="match status" value="2"/>
</dbReference>
<evidence type="ECO:0000256" key="2">
    <source>
        <dbReference type="ARBA" id="ARBA00023125"/>
    </source>
</evidence>
<evidence type="ECO:0000256" key="3">
    <source>
        <dbReference type="ARBA" id="ARBA00023163"/>
    </source>
</evidence>
<dbReference type="PANTHER" id="PTHR30154:SF34">
    <property type="entry name" value="TRANSCRIPTIONAL REGULATOR AZLB"/>
    <property type="match status" value="1"/>
</dbReference>
<protein>
    <submittedName>
        <fullName evidence="5">Lrp/AsnC family transcriptional regulator</fullName>
    </submittedName>
</protein>
<dbReference type="InterPro" id="IPR036390">
    <property type="entry name" value="WH_DNA-bd_sf"/>
</dbReference>
<name>A0ABT6CP41_9SPHN</name>
<dbReference type="Gene3D" id="1.10.10.10">
    <property type="entry name" value="Winged helix-like DNA-binding domain superfamily/Winged helix DNA-binding domain"/>
    <property type="match status" value="2"/>
</dbReference>
<comment type="caution">
    <text evidence="5">The sequence shown here is derived from an EMBL/GenBank/DDBJ whole genome shotgun (WGS) entry which is preliminary data.</text>
</comment>
<keyword evidence="2" id="KW-0238">DNA-binding</keyword>
<dbReference type="SUPFAM" id="SSF54909">
    <property type="entry name" value="Dimeric alpha+beta barrel"/>
    <property type="match status" value="2"/>
</dbReference>
<dbReference type="InterPro" id="IPR011008">
    <property type="entry name" value="Dimeric_a/b-barrel"/>
</dbReference>
<dbReference type="InterPro" id="IPR036388">
    <property type="entry name" value="WH-like_DNA-bd_sf"/>
</dbReference>
<dbReference type="EMBL" id="JAROCY010000035">
    <property type="protein sequence ID" value="MDF8335675.1"/>
    <property type="molecule type" value="Genomic_DNA"/>
</dbReference>
<reference evidence="5 6" key="1">
    <citation type="submission" date="2023-03" db="EMBL/GenBank/DDBJ databases">
        <title>Novosphingobium cyanobacteriorum sp. nov., isolated from a eutrophic reservoir during the Microcystis bloom period.</title>
        <authorList>
            <person name="Kang M."/>
            <person name="Le V."/>
            <person name="Ko S.-R."/>
            <person name="Lee S.-A."/>
            <person name="Ahn C.-Y."/>
        </authorList>
    </citation>
    <scope>NUCLEOTIDE SEQUENCE [LARGE SCALE GENOMIC DNA]</scope>
    <source>
        <strain evidence="5 6">HBC54</strain>
    </source>
</reference>
<organism evidence="5 6">
    <name type="scientific">Novosphingobium cyanobacteriorum</name>
    <dbReference type="NCBI Taxonomy" id="3024215"/>
    <lineage>
        <taxon>Bacteria</taxon>
        <taxon>Pseudomonadati</taxon>
        <taxon>Pseudomonadota</taxon>
        <taxon>Alphaproteobacteria</taxon>
        <taxon>Sphingomonadales</taxon>
        <taxon>Sphingomonadaceae</taxon>
        <taxon>Novosphingobium</taxon>
    </lineage>
</organism>
<feature type="domain" description="HTH asnC-type" evidence="4">
    <location>
        <begin position="3"/>
        <end position="63"/>
    </location>
</feature>
<evidence type="ECO:0000259" key="4">
    <source>
        <dbReference type="PROSITE" id="PS50956"/>
    </source>
</evidence>
<keyword evidence="6" id="KW-1185">Reference proteome</keyword>
<dbReference type="SMART" id="SM00344">
    <property type="entry name" value="HTH_ASNC"/>
    <property type="match status" value="2"/>
</dbReference>
<dbReference type="PRINTS" id="PR00033">
    <property type="entry name" value="HTHASNC"/>
</dbReference>
<dbReference type="Pfam" id="PF01037">
    <property type="entry name" value="AsnC_trans_reg"/>
    <property type="match status" value="1"/>
</dbReference>
<evidence type="ECO:0000256" key="1">
    <source>
        <dbReference type="ARBA" id="ARBA00023015"/>
    </source>
</evidence>
<dbReference type="InterPro" id="IPR019887">
    <property type="entry name" value="Tscrpt_reg_AsnC/Lrp_C"/>
</dbReference>
<dbReference type="PROSITE" id="PS50956">
    <property type="entry name" value="HTH_ASNC_2"/>
    <property type="match status" value="2"/>
</dbReference>
<gene>
    <name evidence="5" type="ORF">POM99_20920</name>
</gene>
<accession>A0ABT6CP41</accession>
<dbReference type="RefSeq" id="WP_277280631.1">
    <property type="nucleotide sequence ID" value="NZ_JAROCY010000035.1"/>
</dbReference>
<dbReference type="InterPro" id="IPR000485">
    <property type="entry name" value="AsnC-type_HTH_dom"/>
</dbReference>
<dbReference type="SUPFAM" id="SSF46785">
    <property type="entry name" value="Winged helix' DNA-binding domain"/>
    <property type="match status" value="2"/>
</dbReference>
<evidence type="ECO:0000313" key="5">
    <source>
        <dbReference type="EMBL" id="MDF8335675.1"/>
    </source>
</evidence>
<keyword evidence="1" id="KW-0805">Transcription regulation</keyword>
<dbReference type="Proteomes" id="UP001222770">
    <property type="component" value="Unassembled WGS sequence"/>
</dbReference>
<evidence type="ECO:0000313" key="6">
    <source>
        <dbReference type="Proteomes" id="UP001222770"/>
    </source>
</evidence>
<dbReference type="InterPro" id="IPR019888">
    <property type="entry name" value="Tscrpt_reg_AsnC-like"/>
</dbReference>
<sequence>MSISPLDRAIIACLQIDPRMQNRAIASRVGVTQQTVANRLRQLIEGKVIRVLAQRDFARAGYSILSFAEISVGQVAVEAVAAKLADLAEVFSVVICPGTPDIIANINLRSPEDLRQIRRRIKALPGVFACEMTVARKVFKLVSDGGDLSSPIKRTDPPKPEEPIDEAIIALLVEDGRLSNREIARQLGVSEGNIRARLKRMTNENVMRIGLVCEPDRVGFDHSAYIFFDGDPGDVDRALQNLKHHSAVSFAASAEGQYGAVLLGVAAKVETLHRLCINEIRQMPGIGRIVFRPMFRTVAHRFDFIKIGSEDEGAEKPGQSEFLENLLNEATEVVGSAMP</sequence>
<proteinExistence type="predicted"/>
<feature type="domain" description="HTH asnC-type" evidence="4">
    <location>
        <begin position="164"/>
        <end position="221"/>
    </location>
</feature>